<reference evidence="1 2" key="1">
    <citation type="submission" date="2018-10" db="EMBL/GenBank/DDBJ databases">
        <title>Rhodobacter sp . BO-81.</title>
        <authorList>
            <person name="Im W.T."/>
        </authorList>
    </citation>
    <scope>NUCLEOTIDE SEQUENCE [LARGE SCALE GENOMIC DNA]</scope>
    <source>
        <strain evidence="1 2">BO-81</strain>
    </source>
</reference>
<dbReference type="InterPro" id="IPR027417">
    <property type="entry name" value="P-loop_NTPase"/>
</dbReference>
<sequence>MKLILYIGHHKVGSTSLQQFLAVNSIPLAREGVLYPATESDGLSYMLASSLFGAEQFDRTLSINAREPHNSLAFRMLASRVKDNKGRVPPFLTDIPSLQQMRAFLRNQKAYLKPHTMVVCSEVMANFGKADPTLIDELYDILGARPAEIYCALRRPDDYIVSWHGQRLKFGQKIPRLSAGGTQAYFSTVHFDYRLMLAPWVERSPEARLHVRPYEEIVEAGGSVLDFTRTVSVDFSNCRMPRDDSNPSIPSAALEIARRGNGVLAPQGAQVLRQFLIEMRKHKAVPANAEVELFGAAARAALADAFAPIEAYLETLTGRTPFFRDLEALRQERPIPEDEANRAVLRLISPQDPRFSETPGLPEFIAELRREYGL</sequence>
<comment type="caution">
    <text evidence="1">The sequence shown here is derived from an EMBL/GenBank/DDBJ whole genome shotgun (WGS) entry which is preliminary data.</text>
</comment>
<keyword evidence="2" id="KW-1185">Reference proteome</keyword>
<evidence type="ECO:0008006" key="3">
    <source>
        <dbReference type="Google" id="ProtNLM"/>
    </source>
</evidence>
<dbReference type="SUPFAM" id="SSF52540">
    <property type="entry name" value="P-loop containing nucleoside triphosphate hydrolases"/>
    <property type="match status" value="1"/>
</dbReference>
<dbReference type="Proteomes" id="UP000279673">
    <property type="component" value="Unassembled WGS sequence"/>
</dbReference>
<accession>A0A421BSN3</accession>
<name>A0A421BSN3_9RHOB</name>
<dbReference type="EMBL" id="RCHI01000004">
    <property type="protein sequence ID" value="RLL71299.1"/>
    <property type="molecule type" value="Genomic_DNA"/>
</dbReference>
<proteinExistence type="predicted"/>
<evidence type="ECO:0000313" key="1">
    <source>
        <dbReference type="EMBL" id="RLL71299.1"/>
    </source>
</evidence>
<dbReference type="AlphaFoldDB" id="A0A421BSN3"/>
<organism evidence="1 2">
    <name type="scientific">Paenirhodobacter hankyongi</name>
    <dbReference type="NCBI Taxonomy" id="2294033"/>
    <lineage>
        <taxon>Bacteria</taxon>
        <taxon>Pseudomonadati</taxon>
        <taxon>Pseudomonadota</taxon>
        <taxon>Alphaproteobacteria</taxon>
        <taxon>Rhodobacterales</taxon>
        <taxon>Rhodobacter group</taxon>
        <taxon>Paenirhodobacter</taxon>
    </lineage>
</organism>
<gene>
    <name evidence="1" type="ORF">DYS74_05310</name>
</gene>
<protein>
    <recommendedName>
        <fullName evidence="3">Sulfotransferase family protein</fullName>
    </recommendedName>
</protein>
<dbReference type="RefSeq" id="WP_121531664.1">
    <property type="nucleotide sequence ID" value="NZ_RCHI01000004.1"/>
</dbReference>
<evidence type="ECO:0000313" key="2">
    <source>
        <dbReference type="Proteomes" id="UP000279673"/>
    </source>
</evidence>